<comment type="caution">
    <text evidence="3">The sequence shown here is derived from an EMBL/GenBank/DDBJ whole genome shotgun (WGS) entry which is preliminary data.</text>
</comment>
<dbReference type="InterPro" id="IPR001296">
    <property type="entry name" value="Glyco_trans_1"/>
</dbReference>
<dbReference type="InterPro" id="IPR028098">
    <property type="entry name" value="Glyco_trans_4-like_N"/>
</dbReference>
<dbReference type="Proteomes" id="UP001596142">
    <property type="component" value="Unassembled WGS sequence"/>
</dbReference>
<proteinExistence type="predicted"/>
<dbReference type="EMBL" id="JBHSOZ010000004">
    <property type="protein sequence ID" value="MFC5713072.1"/>
    <property type="molecule type" value="Genomic_DNA"/>
</dbReference>
<dbReference type="PANTHER" id="PTHR45947:SF14">
    <property type="entry name" value="SLL1723 PROTEIN"/>
    <property type="match status" value="1"/>
</dbReference>
<dbReference type="RefSeq" id="WP_385940565.1">
    <property type="nucleotide sequence ID" value="NZ_JBHSOZ010000004.1"/>
</dbReference>
<dbReference type="Pfam" id="PF00534">
    <property type="entry name" value="Glycos_transf_1"/>
    <property type="match status" value="1"/>
</dbReference>
<name>A0ABW0YNN8_9BACI</name>
<feature type="domain" description="Glycosyltransferase subfamily 4-like N-terminal" evidence="2">
    <location>
        <begin position="13"/>
        <end position="163"/>
    </location>
</feature>
<keyword evidence="4" id="KW-1185">Reference proteome</keyword>
<protein>
    <submittedName>
        <fullName evidence="3">Glycosyltransferase family 4 protein</fullName>
    </submittedName>
</protein>
<dbReference type="Gene3D" id="3.40.50.2000">
    <property type="entry name" value="Glycogen Phosphorylase B"/>
    <property type="match status" value="2"/>
</dbReference>
<dbReference type="SUPFAM" id="SSF53756">
    <property type="entry name" value="UDP-Glycosyltransferase/glycogen phosphorylase"/>
    <property type="match status" value="1"/>
</dbReference>
<reference evidence="4" key="1">
    <citation type="journal article" date="2019" name="Int. J. Syst. Evol. Microbiol.">
        <title>The Global Catalogue of Microorganisms (GCM) 10K type strain sequencing project: providing services to taxonomists for standard genome sequencing and annotation.</title>
        <authorList>
            <consortium name="The Broad Institute Genomics Platform"/>
            <consortium name="The Broad Institute Genome Sequencing Center for Infectious Disease"/>
            <person name="Wu L."/>
            <person name="Ma J."/>
        </authorList>
    </citation>
    <scope>NUCLEOTIDE SEQUENCE [LARGE SCALE GENOMIC DNA]</scope>
    <source>
        <strain evidence="4">CECT 7184</strain>
    </source>
</reference>
<gene>
    <name evidence="3" type="ORF">ACFPU1_09775</name>
</gene>
<feature type="domain" description="Glycosyl transferase family 1" evidence="1">
    <location>
        <begin position="176"/>
        <end position="327"/>
    </location>
</feature>
<dbReference type="Pfam" id="PF13439">
    <property type="entry name" value="Glyco_transf_4"/>
    <property type="match status" value="1"/>
</dbReference>
<sequence>MNVLLLTDKLKTGGAEIYFCKLMNKLHHDNCHFYAAAGPGELYEKLTQTKHFWQLDRNSHLKNIRKLRKVVTEKDINIIHANSLRMVFYSIILQSLARKPVQIIYTKHNVTYLEKQHPALFSKIINKHVGRVITVSECEKDNLVDLGVDSRIIVTVHNGVDLQQFTFKRDSERNIRKVGILARLSKEKNIEFFIDVANTCKNRLNMEFLIGGVGTELEQLETKINQLNLQENVKMVGAVNKPEEFLKSIDILLLTSHREVFPMVILEAMAVGTPIISIDRGGVGEAVIDKSTGILISQHDKNQFAEQIEILTNDESIRRHVIINARAKVEKEFSLDAMVNDTLSQYIDLHKTQKEMMMKEREAHV</sequence>
<evidence type="ECO:0000313" key="4">
    <source>
        <dbReference type="Proteomes" id="UP001596142"/>
    </source>
</evidence>
<evidence type="ECO:0000313" key="3">
    <source>
        <dbReference type="EMBL" id="MFC5713072.1"/>
    </source>
</evidence>
<organism evidence="3 4">
    <name type="scientific">Thalassorhabdus alkalitolerans</name>
    <dbReference type="NCBI Taxonomy" id="2282697"/>
    <lineage>
        <taxon>Bacteria</taxon>
        <taxon>Bacillati</taxon>
        <taxon>Bacillota</taxon>
        <taxon>Bacilli</taxon>
        <taxon>Bacillales</taxon>
        <taxon>Bacillaceae</taxon>
        <taxon>Thalassorhabdus</taxon>
    </lineage>
</organism>
<evidence type="ECO:0000259" key="2">
    <source>
        <dbReference type="Pfam" id="PF13439"/>
    </source>
</evidence>
<dbReference type="InterPro" id="IPR050194">
    <property type="entry name" value="Glycosyltransferase_grp1"/>
</dbReference>
<dbReference type="PANTHER" id="PTHR45947">
    <property type="entry name" value="SULFOQUINOVOSYL TRANSFERASE SQD2"/>
    <property type="match status" value="1"/>
</dbReference>
<dbReference type="CDD" id="cd03819">
    <property type="entry name" value="GT4_WavL-like"/>
    <property type="match status" value="1"/>
</dbReference>
<evidence type="ECO:0000259" key="1">
    <source>
        <dbReference type="Pfam" id="PF00534"/>
    </source>
</evidence>
<accession>A0ABW0YNN8</accession>